<accession>A0AAV9WME1</accession>
<reference evidence="3 4" key="1">
    <citation type="submission" date="2023-08" db="EMBL/GenBank/DDBJ databases">
        <authorList>
            <person name="Palmer J.M."/>
        </authorList>
    </citation>
    <scope>NUCLEOTIDE SEQUENCE [LARGE SCALE GENOMIC DNA]</scope>
    <source>
        <strain evidence="3 4">TWF481</strain>
    </source>
</reference>
<feature type="compositionally biased region" description="Polar residues" evidence="1">
    <location>
        <begin position="126"/>
        <end position="143"/>
    </location>
</feature>
<gene>
    <name evidence="3" type="ORF">TWF481_006438</name>
</gene>
<dbReference type="AlphaFoldDB" id="A0AAV9WME1"/>
<name>A0AAV9WME1_9PEZI</name>
<keyword evidence="2" id="KW-0472">Membrane</keyword>
<proteinExistence type="predicted"/>
<feature type="transmembrane region" description="Helical" evidence="2">
    <location>
        <begin position="153"/>
        <end position="172"/>
    </location>
</feature>
<keyword evidence="4" id="KW-1185">Reference proteome</keyword>
<evidence type="ECO:0000313" key="4">
    <source>
        <dbReference type="Proteomes" id="UP001370758"/>
    </source>
</evidence>
<protein>
    <submittedName>
        <fullName evidence="3">Uncharacterized protein</fullName>
    </submittedName>
</protein>
<evidence type="ECO:0000256" key="2">
    <source>
        <dbReference type="SAM" id="Phobius"/>
    </source>
</evidence>
<dbReference type="Proteomes" id="UP001370758">
    <property type="component" value="Unassembled WGS sequence"/>
</dbReference>
<evidence type="ECO:0000256" key="1">
    <source>
        <dbReference type="SAM" id="MobiDB-lite"/>
    </source>
</evidence>
<sequence length="174" mass="17465">MSLTYAPTLATTDGCVPVCADYISCGQTYGGCFTSCPGVPTPEPTVPDYVISACIALGSTTVGTTAQPEYSNSVTVVEIPSAPTVTETTAETINTVGAETSVVTILTETTGFVTQISTQVPANATAVPSNETTTGFPTPTNGEPSAGDREIGAVKLGLMFGALIAAVIVGGFTA</sequence>
<keyword evidence="2" id="KW-0812">Transmembrane</keyword>
<feature type="region of interest" description="Disordered" evidence="1">
    <location>
        <begin position="126"/>
        <end position="148"/>
    </location>
</feature>
<organism evidence="3 4">
    <name type="scientific">Arthrobotrys musiformis</name>
    <dbReference type="NCBI Taxonomy" id="47236"/>
    <lineage>
        <taxon>Eukaryota</taxon>
        <taxon>Fungi</taxon>
        <taxon>Dikarya</taxon>
        <taxon>Ascomycota</taxon>
        <taxon>Pezizomycotina</taxon>
        <taxon>Orbiliomycetes</taxon>
        <taxon>Orbiliales</taxon>
        <taxon>Orbiliaceae</taxon>
        <taxon>Arthrobotrys</taxon>
    </lineage>
</organism>
<keyword evidence="2" id="KW-1133">Transmembrane helix</keyword>
<evidence type="ECO:0000313" key="3">
    <source>
        <dbReference type="EMBL" id="KAK6508018.1"/>
    </source>
</evidence>
<dbReference type="EMBL" id="JAVHJL010000003">
    <property type="protein sequence ID" value="KAK6508018.1"/>
    <property type="molecule type" value="Genomic_DNA"/>
</dbReference>
<comment type="caution">
    <text evidence="3">The sequence shown here is derived from an EMBL/GenBank/DDBJ whole genome shotgun (WGS) entry which is preliminary data.</text>
</comment>